<dbReference type="InterPro" id="IPR053219">
    <property type="entry name" value="GPCR_Dmsr-1"/>
</dbReference>
<dbReference type="PANTHER" id="PTHR46273">
    <property type="entry name" value="MYOSUPPRESSIN RECEPTOR 1, ISOFORM B-RELATED"/>
    <property type="match status" value="1"/>
</dbReference>
<evidence type="ECO:0000313" key="6">
    <source>
        <dbReference type="Proteomes" id="UP000005239"/>
    </source>
</evidence>
<gene>
    <name evidence="5" type="primary">WBGene00099724</name>
</gene>
<accession>A0A2A6B600</accession>
<evidence type="ECO:0000256" key="3">
    <source>
        <dbReference type="ARBA" id="ARBA00022989"/>
    </source>
</evidence>
<dbReference type="InterPro" id="IPR019427">
    <property type="entry name" value="7TM_GPCR_serpentine_rcpt_Srw"/>
</dbReference>
<reference evidence="6" key="1">
    <citation type="journal article" date="2008" name="Nat. Genet.">
        <title>The Pristionchus pacificus genome provides a unique perspective on nematode lifestyle and parasitism.</title>
        <authorList>
            <person name="Dieterich C."/>
            <person name="Clifton S.W."/>
            <person name="Schuster L.N."/>
            <person name="Chinwalla A."/>
            <person name="Delehaunty K."/>
            <person name="Dinkelacker I."/>
            <person name="Fulton L."/>
            <person name="Fulton R."/>
            <person name="Godfrey J."/>
            <person name="Minx P."/>
            <person name="Mitreva M."/>
            <person name="Roeseler W."/>
            <person name="Tian H."/>
            <person name="Witte H."/>
            <person name="Yang S.P."/>
            <person name="Wilson R.K."/>
            <person name="Sommer R.J."/>
        </authorList>
    </citation>
    <scope>NUCLEOTIDE SEQUENCE [LARGE SCALE GENOMIC DNA]</scope>
    <source>
        <strain evidence="6">PS312</strain>
    </source>
</reference>
<dbReference type="OrthoDB" id="5864054at2759"/>
<evidence type="ECO:0000256" key="2">
    <source>
        <dbReference type="ARBA" id="ARBA00022692"/>
    </source>
</evidence>
<dbReference type="Pfam" id="PF10324">
    <property type="entry name" value="7TM_GPCR_Srw"/>
    <property type="match status" value="1"/>
</dbReference>
<accession>A0A8R1Y847</accession>
<organism evidence="5 6">
    <name type="scientific">Pristionchus pacificus</name>
    <name type="common">Parasitic nematode worm</name>
    <dbReference type="NCBI Taxonomy" id="54126"/>
    <lineage>
        <taxon>Eukaryota</taxon>
        <taxon>Metazoa</taxon>
        <taxon>Ecdysozoa</taxon>
        <taxon>Nematoda</taxon>
        <taxon>Chromadorea</taxon>
        <taxon>Rhabditida</taxon>
        <taxon>Rhabditina</taxon>
        <taxon>Diplogasteromorpha</taxon>
        <taxon>Diplogasteroidea</taxon>
        <taxon>Neodiplogasteridae</taxon>
        <taxon>Pristionchus</taxon>
    </lineage>
</organism>
<sequence length="397" mass="44937">MFPIFFALDTDIFEINHSAATIATGGSSDVEAVMNATLSGLTWYGSTIHPPLVLVLCIAGACGHLFTITTLQTMLNPTNALLISMSCCQLLLCVNFLYATLFKWASDDLCLSFFFSEWMARSMHISVTLAVLLHMAGVFHVVALSIVRYYSLKKLAAANSSIPWFTYPICKRIIIMIYISVFIIAVPLFSASEIGMREEKEDCVDRYRNLANVPAYELQMADNESLVTFNFWLFNLCDKLIPSVFLCVMTWLILQKLNEVKRMSERFTNSQRDKQHHRTTMMILTIMFVFIIVEMPQGLLALNPYTSDLSRAMGDLNEMITLLTSCIIFALFCSTSGKVRQALFDTPCIRFMRKADANISARLCRRSSKTKDRTLLGEKMLEVVTSDMDRSQRFDSV</sequence>
<dbReference type="GO" id="GO:0007186">
    <property type="term" value="P:G protein-coupled receptor signaling pathway"/>
    <property type="evidence" value="ECO:0000318"/>
    <property type="project" value="GO_Central"/>
</dbReference>
<dbReference type="GO" id="GO:0008528">
    <property type="term" value="F:G protein-coupled peptide receptor activity"/>
    <property type="evidence" value="ECO:0000318"/>
    <property type="project" value="GO_Central"/>
</dbReference>
<keyword evidence="4" id="KW-0472">Membrane</keyword>
<evidence type="ECO:0000313" key="5">
    <source>
        <dbReference type="EnsemblMetazoa" id="PPA10170.1"/>
    </source>
</evidence>
<dbReference type="GO" id="GO:0005886">
    <property type="term" value="C:plasma membrane"/>
    <property type="evidence" value="ECO:0000318"/>
    <property type="project" value="GO_Central"/>
</dbReference>
<keyword evidence="2" id="KW-0812">Transmembrane</keyword>
<dbReference type="Proteomes" id="UP000005239">
    <property type="component" value="Unassembled WGS sequence"/>
</dbReference>
<dbReference type="PANTHER" id="PTHR46273:SF11">
    <property type="entry name" value="G-PROTEIN COUPLED RECEPTORS FAMILY 1 PROFILE DOMAIN-CONTAINING PROTEIN"/>
    <property type="match status" value="1"/>
</dbReference>
<evidence type="ECO:0000256" key="4">
    <source>
        <dbReference type="ARBA" id="ARBA00023136"/>
    </source>
</evidence>
<protein>
    <submittedName>
        <fullName evidence="5">Dmsr-3</fullName>
    </submittedName>
</protein>
<comment type="subcellular location">
    <subcellularLocation>
        <location evidence="1">Membrane</location>
    </subcellularLocation>
</comment>
<evidence type="ECO:0000256" key="1">
    <source>
        <dbReference type="ARBA" id="ARBA00004370"/>
    </source>
</evidence>
<name>A0A2A6B600_PRIPA</name>
<dbReference type="AlphaFoldDB" id="A0A2A6B600"/>
<dbReference type="Gene3D" id="1.20.1070.10">
    <property type="entry name" value="Rhodopsin 7-helix transmembrane proteins"/>
    <property type="match status" value="1"/>
</dbReference>
<keyword evidence="6" id="KW-1185">Reference proteome</keyword>
<proteinExistence type="predicted"/>
<dbReference type="PROSITE" id="PS50262">
    <property type="entry name" value="G_PROTEIN_RECEP_F1_2"/>
    <property type="match status" value="1"/>
</dbReference>
<reference evidence="5" key="2">
    <citation type="submission" date="2022-06" db="UniProtKB">
        <authorList>
            <consortium name="EnsemblMetazoa"/>
        </authorList>
    </citation>
    <scope>IDENTIFICATION</scope>
    <source>
        <strain evidence="5">PS312</strain>
    </source>
</reference>
<dbReference type="PRINTS" id="PR00237">
    <property type="entry name" value="GPCRRHODOPSN"/>
</dbReference>
<dbReference type="InterPro" id="IPR017452">
    <property type="entry name" value="GPCR_Rhodpsn_7TM"/>
</dbReference>
<dbReference type="EnsemblMetazoa" id="PPA10170.1">
    <property type="protein sequence ID" value="PPA10170.1"/>
    <property type="gene ID" value="WBGene00099724"/>
</dbReference>
<dbReference type="SUPFAM" id="SSF81321">
    <property type="entry name" value="Family A G protein-coupled receptor-like"/>
    <property type="match status" value="1"/>
</dbReference>
<keyword evidence="3" id="KW-1133">Transmembrane helix</keyword>
<dbReference type="InterPro" id="IPR000276">
    <property type="entry name" value="GPCR_Rhodpsn"/>
</dbReference>